<feature type="compositionally biased region" description="Basic and acidic residues" evidence="1">
    <location>
        <begin position="378"/>
        <end position="392"/>
    </location>
</feature>
<evidence type="ECO:0000256" key="3">
    <source>
        <dbReference type="SAM" id="SignalP"/>
    </source>
</evidence>
<feature type="transmembrane region" description="Helical" evidence="2">
    <location>
        <begin position="453"/>
        <end position="470"/>
    </location>
</feature>
<feature type="region of interest" description="Disordered" evidence="1">
    <location>
        <begin position="106"/>
        <end position="444"/>
    </location>
</feature>
<sequence>MRFVVTLVLLNVAAAGKTLHPASHSCPQIPHSHLGRSPLGSLLPYPTHLFARHRLPPHPPIPIPPLLPISSSSEEFLLPACPSPVLTRFSISGAVPLLATKSVKQEEAGVRPSAGNVSTHPSLSQRPGGSTESDPEPQTPKDSPSKSRAEAQTPEDNPNKSGAEAKTQKDSSNKSGAEAKTQKDSTSKSGSEAQTTKDSTSKSHPEDSTGKSGAEAQTPEDSPNRSGAEAKTQKTSGSEAQTTKDVPNKSGADGQTPKDGSSKSGAEDQTPKDVPNKSGAEKQTPKDGSNKSGAEEQGAIDGPSKSGAEEQTSKDSPNKVVLEPPSRKDHSKPISNPSDNKELPKADTNQLADKGKLSPHAFKTESGEETDLISPPQEEVKSSEPTEDVEPKEAEDDDTGPEEGSPPKEEKEKMSGSASSENREGTLSDSTGSEKDDLYPNGSGNGSAESSHFFAYLVTAAILVAVLYIAHHNKRKIIAFVLEGKRSKVTRRPKASDYQRLDQKYVLILNVFPWIVLLSFQL</sequence>
<feature type="chain" id="PRO_5015306496" description="Trans-golgi network protein 2" evidence="3">
    <location>
        <begin position="16"/>
        <end position="522"/>
    </location>
</feature>
<feature type="compositionally biased region" description="Polar residues" evidence="1">
    <location>
        <begin position="115"/>
        <end position="132"/>
    </location>
</feature>
<feature type="compositionally biased region" description="Polar residues" evidence="1">
    <location>
        <begin position="233"/>
        <end position="245"/>
    </location>
</feature>
<dbReference type="Pfam" id="PF17818">
    <property type="entry name" value="KCT2"/>
    <property type="match status" value="1"/>
</dbReference>
<dbReference type="Bgee" id="ENSPPAG00000032707">
    <property type="expression patterns" value="Expressed in adult mammalian kidney and 6 other cell types or tissues"/>
</dbReference>
<dbReference type="Ensembl" id="ENSPPAT00000041837.1">
    <property type="protein sequence ID" value="ENSPPAP00000019087.1"/>
    <property type="gene ID" value="ENSPPAG00000032707.1"/>
</dbReference>
<protein>
    <recommendedName>
        <fullName evidence="6">Trans-golgi network protein 2</fullName>
    </recommendedName>
</protein>
<name>A0A2R9AP06_PANPA</name>
<accession>A0A2R9AP06</accession>
<dbReference type="GO" id="GO:0005768">
    <property type="term" value="C:endosome"/>
    <property type="evidence" value="ECO:0007669"/>
    <property type="project" value="TreeGrafter"/>
</dbReference>
<dbReference type="PANTHER" id="PTHR23211:SF0">
    <property type="entry name" value="TRANS-GOLGI NETWORK INTEGRAL MEMBRANE PROTEIN 2"/>
    <property type="match status" value="1"/>
</dbReference>
<reference evidence="4" key="1">
    <citation type="submission" date="2025-08" db="UniProtKB">
        <authorList>
            <consortium name="Ensembl"/>
        </authorList>
    </citation>
    <scope>IDENTIFICATION</scope>
</reference>
<keyword evidence="2" id="KW-0472">Membrane</keyword>
<dbReference type="GO" id="GO:0005802">
    <property type="term" value="C:trans-Golgi network"/>
    <property type="evidence" value="ECO:0007669"/>
    <property type="project" value="TreeGrafter"/>
</dbReference>
<evidence type="ECO:0000313" key="5">
    <source>
        <dbReference type="Proteomes" id="UP000240080"/>
    </source>
</evidence>
<feature type="compositionally biased region" description="Basic and acidic residues" evidence="1">
    <location>
        <begin position="421"/>
        <end position="438"/>
    </location>
</feature>
<proteinExistence type="predicted"/>
<evidence type="ECO:0008006" key="6">
    <source>
        <dbReference type="Google" id="ProtNLM"/>
    </source>
</evidence>
<keyword evidence="3" id="KW-0732">Signal</keyword>
<keyword evidence="2" id="KW-1133">Transmembrane helix</keyword>
<keyword evidence="2" id="KW-0812">Transmembrane</keyword>
<feature type="signal peptide" evidence="3">
    <location>
        <begin position="1"/>
        <end position="15"/>
    </location>
</feature>
<reference evidence="4" key="2">
    <citation type="submission" date="2025-09" db="UniProtKB">
        <authorList>
            <consortium name="Ensembl"/>
        </authorList>
    </citation>
    <scope>IDENTIFICATION</scope>
</reference>
<feature type="compositionally biased region" description="Basic and acidic residues" evidence="1">
    <location>
        <begin position="265"/>
        <end position="289"/>
    </location>
</feature>
<evidence type="ECO:0000256" key="1">
    <source>
        <dbReference type="SAM" id="MobiDB-lite"/>
    </source>
</evidence>
<dbReference type="EMBL" id="AJFE02056286">
    <property type="status" value="NOT_ANNOTATED_CDS"/>
    <property type="molecule type" value="Genomic_DNA"/>
</dbReference>
<feature type="compositionally biased region" description="Polar residues" evidence="1">
    <location>
        <begin position="187"/>
        <end position="198"/>
    </location>
</feature>
<dbReference type="Proteomes" id="UP000240080">
    <property type="component" value="Unplaced"/>
</dbReference>
<feature type="compositionally biased region" description="Basic and acidic residues" evidence="1">
    <location>
        <begin position="199"/>
        <end position="209"/>
    </location>
</feature>
<dbReference type="GeneTree" id="ENSGT00530000064712"/>
<dbReference type="PANTHER" id="PTHR23211">
    <property type="entry name" value="TRANS-GOLGI NETWORK INTEGRAL MEMBRANE PROTEIN TGN38"/>
    <property type="match status" value="1"/>
</dbReference>
<dbReference type="GO" id="GO:0030140">
    <property type="term" value="C:trans-Golgi network transport vesicle"/>
    <property type="evidence" value="ECO:0007669"/>
    <property type="project" value="TreeGrafter"/>
</dbReference>
<organism evidence="4 5">
    <name type="scientific">Pan paniscus</name>
    <name type="common">Pygmy chimpanzee</name>
    <name type="synonym">Bonobo</name>
    <dbReference type="NCBI Taxonomy" id="9597"/>
    <lineage>
        <taxon>Eukaryota</taxon>
        <taxon>Metazoa</taxon>
        <taxon>Chordata</taxon>
        <taxon>Craniata</taxon>
        <taxon>Vertebrata</taxon>
        <taxon>Euteleostomi</taxon>
        <taxon>Mammalia</taxon>
        <taxon>Eutheria</taxon>
        <taxon>Euarchontoglires</taxon>
        <taxon>Primates</taxon>
        <taxon>Haplorrhini</taxon>
        <taxon>Catarrhini</taxon>
        <taxon>Hominidae</taxon>
        <taxon>Pan</taxon>
    </lineage>
</organism>
<dbReference type="AlphaFoldDB" id="A0A2R9AP06"/>
<dbReference type="STRING" id="9597.ENSPPAP00000019087"/>
<evidence type="ECO:0000313" key="4">
    <source>
        <dbReference type="Ensembl" id="ENSPPAP00000019087.1"/>
    </source>
</evidence>
<evidence type="ECO:0000256" key="2">
    <source>
        <dbReference type="SAM" id="Phobius"/>
    </source>
</evidence>
<feature type="compositionally biased region" description="Basic and acidic residues" evidence="1">
    <location>
        <begin position="307"/>
        <end position="317"/>
    </location>
</feature>
<feature type="compositionally biased region" description="Basic and acidic residues" evidence="1">
    <location>
        <begin position="405"/>
        <end position="414"/>
    </location>
</feature>
<keyword evidence="5" id="KW-1185">Reference proteome</keyword>